<evidence type="ECO:0000313" key="3">
    <source>
        <dbReference type="EMBL" id="KAL3794915.1"/>
    </source>
</evidence>
<feature type="transmembrane region" description="Helical" evidence="1">
    <location>
        <begin position="161"/>
        <end position="183"/>
    </location>
</feature>
<reference evidence="3 4" key="1">
    <citation type="journal article" date="2020" name="G3 (Bethesda)">
        <title>Improved Reference Genome for Cyclotella cryptica CCMP332, a Model for Cell Wall Morphogenesis, Salinity Adaptation, and Lipid Production in Diatoms (Bacillariophyta).</title>
        <authorList>
            <person name="Roberts W.R."/>
            <person name="Downey K.M."/>
            <person name="Ruck E.C."/>
            <person name="Traller J.C."/>
            <person name="Alverson A.J."/>
        </authorList>
    </citation>
    <scope>NUCLEOTIDE SEQUENCE [LARGE SCALE GENOMIC DNA]</scope>
    <source>
        <strain evidence="3 4">CCMP332</strain>
    </source>
</reference>
<accession>A0ABD3Q3V9</accession>
<feature type="signal peptide" evidence="2">
    <location>
        <begin position="1"/>
        <end position="25"/>
    </location>
</feature>
<dbReference type="PROSITE" id="PS51257">
    <property type="entry name" value="PROKAR_LIPOPROTEIN"/>
    <property type="match status" value="1"/>
</dbReference>
<sequence length="195" mass="20250">MAVRNRASVLVLIVFAASCLTQINAFTITRQTLLPSLRPNYSSLDPSFGNTILSSKFSTALYAGDDNTDDTSDSPSLTDSESTALAIPGLIASTVMLYSESVLFRTGCGLPAGTFGLVGAVEGISYLAVVALVGYSLYVKIRTGRGLPEGPGGVLGAAEGLSYLAVFAGFWVLVAQVANYGYIPNAIPTEGGMCM</sequence>
<evidence type="ECO:0000256" key="1">
    <source>
        <dbReference type="SAM" id="Phobius"/>
    </source>
</evidence>
<evidence type="ECO:0000313" key="4">
    <source>
        <dbReference type="Proteomes" id="UP001516023"/>
    </source>
</evidence>
<keyword evidence="1" id="KW-0472">Membrane</keyword>
<gene>
    <name evidence="3" type="ORF">HJC23_004292</name>
</gene>
<protein>
    <recommendedName>
        <fullName evidence="5">PSI subunit V</fullName>
    </recommendedName>
</protein>
<keyword evidence="2" id="KW-0732">Signal</keyword>
<feature type="chain" id="PRO_5044809095" description="PSI subunit V" evidence="2">
    <location>
        <begin position="26"/>
        <end position="195"/>
    </location>
</feature>
<organism evidence="3 4">
    <name type="scientific">Cyclotella cryptica</name>
    <dbReference type="NCBI Taxonomy" id="29204"/>
    <lineage>
        <taxon>Eukaryota</taxon>
        <taxon>Sar</taxon>
        <taxon>Stramenopiles</taxon>
        <taxon>Ochrophyta</taxon>
        <taxon>Bacillariophyta</taxon>
        <taxon>Coscinodiscophyceae</taxon>
        <taxon>Thalassiosirophycidae</taxon>
        <taxon>Stephanodiscales</taxon>
        <taxon>Stephanodiscaceae</taxon>
        <taxon>Cyclotella</taxon>
    </lineage>
</organism>
<dbReference type="PANTHER" id="PTHR37231:SF2">
    <property type="entry name" value="EXPRESSED PROTEIN"/>
    <property type="match status" value="1"/>
</dbReference>
<dbReference type="PANTHER" id="PTHR37231">
    <property type="entry name" value="EXPRESSED PROTEIN"/>
    <property type="match status" value="1"/>
</dbReference>
<dbReference type="AlphaFoldDB" id="A0ABD3Q3V9"/>
<name>A0ABD3Q3V9_9STRA</name>
<feature type="transmembrane region" description="Helical" evidence="1">
    <location>
        <begin position="115"/>
        <end position="141"/>
    </location>
</feature>
<dbReference type="EMBL" id="JABMIG020000076">
    <property type="protein sequence ID" value="KAL3794915.1"/>
    <property type="molecule type" value="Genomic_DNA"/>
</dbReference>
<feature type="transmembrane region" description="Helical" evidence="1">
    <location>
        <begin position="84"/>
        <end position="103"/>
    </location>
</feature>
<keyword evidence="1" id="KW-0812">Transmembrane</keyword>
<evidence type="ECO:0000256" key="2">
    <source>
        <dbReference type="SAM" id="SignalP"/>
    </source>
</evidence>
<proteinExistence type="predicted"/>
<keyword evidence="4" id="KW-1185">Reference proteome</keyword>
<keyword evidence="1" id="KW-1133">Transmembrane helix</keyword>
<comment type="caution">
    <text evidence="3">The sequence shown here is derived from an EMBL/GenBank/DDBJ whole genome shotgun (WGS) entry which is preliminary data.</text>
</comment>
<evidence type="ECO:0008006" key="5">
    <source>
        <dbReference type="Google" id="ProtNLM"/>
    </source>
</evidence>
<dbReference type="Proteomes" id="UP001516023">
    <property type="component" value="Unassembled WGS sequence"/>
</dbReference>